<protein>
    <submittedName>
        <fullName evidence="1">Uncharacterized protein</fullName>
    </submittedName>
</protein>
<evidence type="ECO:0000313" key="1">
    <source>
        <dbReference type="EMBL" id="SDW51677.1"/>
    </source>
</evidence>
<dbReference type="Proteomes" id="UP000198534">
    <property type="component" value="Unassembled WGS sequence"/>
</dbReference>
<keyword evidence="2" id="KW-1185">Reference proteome</keyword>
<gene>
    <name evidence="1" type="ORF">SAMN05444487_10415</name>
</gene>
<accession>A0A1H2U6X3</accession>
<organism evidence="1 2">
    <name type="scientific">Marininema mesophilum</name>
    <dbReference type="NCBI Taxonomy" id="1048340"/>
    <lineage>
        <taxon>Bacteria</taxon>
        <taxon>Bacillati</taxon>
        <taxon>Bacillota</taxon>
        <taxon>Bacilli</taxon>
        <taxon>Bacillales</taxon>
        <taxon>Thermoactinomycetaceae</taxon>
        <taxon>Marininema</taxon>
    </lineage>
</organism>
<name>A0A1H2U6X3_9BACL</name>
<reference evidence="1 2" key="1">
    <citation type="submission" date="2016-10" db="EMBL/GenBank/DDBJ databases">
        <authorList>
            <person name="de Groot N.N."/>
        </authorList>
    </citation>
    <scope>NUCLEOTIDE SEQUENCE [LARGE SCALE GENOMIC DNA]</scope>
    <source>
        <strain evidence="1 2">DSM 45610</strain>
    </source>
</reference>
<dbReference type="RefSeq" id="WP_091737111.1">
    <property type="nucleotide sequence ID" value="NZ_FNNQ01000004.1"/>
</dbReference>
<dbReference type="AlphaFoldDB" id="A0A1H2U6X3"/>
<dbReference type="OrthoDB" id="2988879at2"/>
<sequence length="141" mass="16661">MNLHFSTQHQYVFIHENVKHLFLLWPKENKRQLFIAEEQGEDLLLLTHPGETYEEMVLAQVEPYFFQRLVTGDDTLSAVLGATLRIQTKLYGLFYDRDSSTGTYFFELAEDELRDIPEVDYENIARTFLEEFPEYIANEDV</sequence>
<dbReference type="EMBL" id="FNNQ01000004">
    <property type="protein sequence ID" value="SDW51677.1"/>
    <property type="molecule type" value="Genomic_DNA"/>
</dbReference>
<evidence type="ECO:0000313" key="2">
    <source>
        <dbReference type="Proteomes" id="UP000198534"/>
    </source>
</evidence>
<proteinExistence type="predicted"/>